<dbReference type="Pfam" id="PF02719">
    <property type="entry name" value="Polysacc_synt_2"/>
    <property type="match status" value="1"/>
</dbReference>
<name>A0ABS8D1U9_9NEIS</name>
<keyword evidence="2" id="KW-0812">Transmembrane</keyword>
<feature type="domain" description="Polysaccharide biosynthesis protein CapD-like" evidence="3">
    <location>
        <begin position="283"/>
        <end position="576"/>
    </location>
</feature>
<evidence type="ECO:0000256" key="1">
    <source>
        <dbReference type="ARBA" id="ARBA00007430"/>
    </source>
</evidence>
<keyword evidence="5" id="KW-1185">Reference proteome</keyword>
<organism evidence="4 5">
    <name type="scientific">Leeia speluncae</name>
    <dbReference type="NCBI Taxonomy" id="2884804"/>
    <lineage>
        <taxon>Bacteria</taxon>
        <taxon>Pseudomonadati</taxon>
        <taxon>Pseudomonadota</taxon>
        <taxon>Betaproteobacteria</taxon>
        <taxon>Neisseriales</taxon>
        <taxon>Leeiaceae</taxon>
        <taxon>Leeia</taxon>
    </lineage>
</organism>
<dbReference type="CDD" id="cd05237">
    <property type="entry name" value="UDP_invert_4-6DH_SDR_e"/>
    <property type="match status" value="1"/>
</dbReference>
<dbReference type="PANTHER" id="PTHR43318:SF1">
    <property type="entry name" value="POLYSACCHARIDE BIOSYNTHESIS PROTEIN EPSC-RELATED"/>
    <property type="match status" value="1"/>
</dbReference>
<accession>A0ABS8D1U9</accession>
<evidence type="ECO:0000256" key="2">
    <source>
        <dbReference type="SAM" id="Phobius"/>
    </source>
</evidence>
<protein>
    <submittedName>
        <fullName evidence="4">Polysaccharide biosynthesis protein</fullName>
    </submittedName>
</protein>
<feature type="transmembrane region" description="Helical" evidence="2">
    <location>
        <begin position="79"/>
        <end position="100"/>
    </location>
</feature>
<dbReference type="RefSeq" id="WP_227177660.1">
    <property type="nucleotide sequence ID" value="NZ_JAJBZT010000001.1"/>
</dbReference>
<reference evidence="4" key="1">
    <citation type="submission" date="2021-10" db="EMBL/GenBank/DDBJ databases">
        <title>The complete genome sequence of Leeia sp. TBRC 13508.</title>
        <authorList>
            <person name="Charoenyingcharoen P."/>
            <person name="Yukphan P."/>
        </authorList>
    </citation>
    <scope>NUCLEOTIDE SEQUENCE</scope>
    <source>
        <strain evidence="4">TBRC 13508</strain>
    </source>
</reference>
<evidence type="ECO:0000313" key="4">
    <source>
        <dbReference type="EMBL" id="MCB6182165.1"/>
    </source>
</evidence>
<dbReference type="Proteomes" id="UP001165395">
    <property type="component" value="Unassembled WGS sequence"/>
</dbReference>
<dbReference type="InterPro" id="IPR003869">
    <property type="entry name" value="Polysac_CapD-like"/>
</dbReference>
<evidence type="ECO:0000313" key="5">
    <source>
        <dbReference type="Proteomes" id="UP001165395"/>
    </source>
</evidence>
<comment type="caution">
    <text evidence="4">The sequence shown here is derived from an EMBL/GenBank/DDBJ whole genome shotgun (WGS) entry which is preliminary data.</text>
</comment>
<sequence length="617" mass="68326">MHPMIDSLSRSQRLWILVAMDALLLPLALLSAIILRFGGWPNDLHQYWPLLPIAPMVAIPVFIKMGLYRAVVRYMDEKVMITVFSGVSLSVLLLVAVVAFGRFVHMPRSAIVIYWILAMAYIGATRYLARGLLRTLENQKLDRVPVAIFGAGRAGSQLAMALEADRHYQPVIFFDHDRQLHGHIIAGVRVCDPENAASLIAELKVQQVLLAIPSLSRSRKREILNLFEPLHVQMKTVPDMKDLVEGKVGLSDIREVTIEELLGREVVEPIAALMQSNLTNKVVMVTGAGGSIGSELCRQILMQRPKQLILLEVTEFALYQIDQELRRLEQHRSQPVEIHGLLGSVVDSERVRSICQSYGVQTLFHAAAYKHVPIVEANPFEGLRNNFFGTYHTAKAASESGVERFILISTDKAVRPTNIMGATKRLAELSLQALASKQPNTVFSMVRFGNVLGSSGSVVPLFKEQIRKGGPITLTHADITRYFMTIPEAAQLVIQAGAMADGGEVFLLDMGEPVKIIDLARKMVHLSGLEVKDAAHPTGDIEILLTGLRPGEKLYEELLVDDDATATAHPRIMKANEPAWTEEDLHQVSVALEEIIRAKDVEGLKNVLKKHVSGFNS</sequence>
<dbReference type="PANTHER" id="PTHR43318">
    <property type="entry name" value="UDP-N-ACETYLGLUCOSAMINE 4,6-DEHYDRATASE"/>
    <property type="match status" value="1"/>
</dbReference>
<dbReference type="Pfam" id="PF13727">
    <property type="entry name" value="CoA_binding_3"/>
    <property type="match status" value="1"/>
</dbReference>
<dbReference type="InterPro" id="IPR036291">
    <property type="entry name" value="NAD(P)-bd_dom_sf"/>
</dbReference>
<evidence type="ECO:0000259" key="3">
    <source>
        <dbReference type="Pfam" id="PF02719"/>
    </source>
</evidence>
<dbReference type="Gene3D" id="3.40.50.720">
    <property type="entry name" value="NAD(P)-binding Rossmann-like Domain"/>
    <property type="match status" value="2"/>
</dbReference>
<keyword evidence="2" id="KW-0472">Membrane</keyword>
<feature type="transmembrane region" description="Helical" evidence="2">
    <location>
        <begin position="47"/>
        <end position="67"/>
    </location>
</feature>
<feature type="transmembrane region" description="Helical" evidence="2">
    <location>
        <begin position="14"/>
        <end position="35"/>
    </location>
</feature>
<feature type="transmembrane region" description="Helical" evidence="2">
    <location>
        <begin position="112"/>
        <end position="129"/>
    </location>
</feature>
<dbReference type="SUPFAM" id="SSF51735">
    <property type="entry name" value="NAD(P)-binding Rossmann-fold domains"/>
    <property type="match status" value="2"/>
</dbReference>
<comment type="similarity">
    <text evidence="1">Belongs to the polysaccharide synthase family.</text>
</comment>
<proteinExistence type="inferred from homology"/>
<gene>
    <name evidence="4" type="ORF">LIN78_01165</name>
</gene>
<keyword evidence="2" id="KW-1133">Transmembrane helix</keyword>
<dbReference type="EMBL" id="JAJBZT010000001">
    <property type="protein sequence ID" value="MCB6182165.1"/>
    <property type="molecule type" value="Genomic_DNA"/>
</dbReference>
<dbReference type="InterPro" id="IPR051203">
    <property type="entry name" value="Polysaccharide_Synthase-Rel"/>
</dbReference>